<evidence type="ECO:0000313" key="2">
    <source>
        <dbReference type="Proteomes" id="UP001215598"/>
    </source>
</evidence>
<comment type="caution">
    <text evidence="1">The sequence shown here is derived from an EMBL/GenBank/DDBJ whole genome shotgun (WGS) entry which is preliminary data.</text>
</comment>
<name>A0AAD7H284_9AGAR</name>
<dbReference type="AlphaFoldDB" id="A0AAD7H284"/>
<evidence type="ECO:0000313" key="1">
    <source>
        <dbReference type="EMBL" id="KAJ7710211.1"/>
    </source>
</evidence>
<dbReference type="EMBL" id="JARKIB010000411">
    <property type="protein sequence ID" value="KAJ7710211.1"/>
    <property type="molecule type" value="Genomic_DNA"/>
</dbReference>
<organism evidence="1 2">
    <name type="scientific">Mycena metata</name>
    <dbReference type="NCBI Taxonomy" id="1033252"/>
    <lineage>
        <taxon>Eukaryota</taxon>
        <taxon>Fungi</taxon>
        <taxon>Dikarya</taxon>
        <taxon>Basidiomycota</taxon>
        <taxon>Agaricomycotina</taxon>
        <taxon>Agaricomycetes</taxon>
        <taxon>Agaricomycetidae</taxon>
        <taxon>Agaricales</taxon>
        <taxon>Marasmiineae</taxon>
        <taxon>Mycenaceae</taxon>
        <taxon>Mycena</taxon>
    </lineage>
</organism>
<proteinExistence type="predicted"/>
<sequence>MKQRMGRIPMVIGMPVFITQNFDVAGGVVNGSLGTLKSVRYNVDVHGNRHAISCVVECPDADTDVVPGLPAHHVVALEDDTSI</sequence>
<gene>
    <name evidence="1" type="ORF">B0H16DRAFT_1344220</name>
</gene>
<dbReference type="Proteomes" id="UP001215598">
    <property type="component" value="Unassembled WGS sequence"/>
</dbReference>
<reference evidence="1" key="1">
    <citation type="submission" date="2023-03" db="EMBL/GenBank/DDBJ databases">
        <title>Massive genome expansion in bonnet fungi (Mycena s.s.) driven by repeated elements and novel gene families across ecological guilds.</title>
        <authorList>
            <consortium name="Lawrence Berkeley National Laboratory"/>
            <person name="Harder C.B."/>
            <person name="Miyauchi S."/>
            <person name="Viragh M."/>
            <person name="Kuo A."/>
            <person name="Thoen E."/>
            <person name="Andreopoulos B."/>
            <person name="Lu D."/>
            <person name="Skrede I."/>
            <person name="Drula E."/>
            <person name="Henrissat B."/>
            <person name="Morin E."/>
            <person name="Kohler A."/>
            <person name="Barry K."/>
            <person name="LaButti K."/>
            <person name="Morin E."/>
            <person name="Salamov A."/>
            <person name="Lipzen A."/>
            <person name="Mereny Z."/>
            <person name="Hegedus B."/>
            <person name="Baldrian P."/>
            <person name="Stursova M."/>
            <person name="Weitz H."/>
            <person name="Taylor A."/>
            <person name="Grigoriev I.V."/>
            <person name="Nagy L.G."/>
            <person name="Martin F."/>
            <person name="Kauserud H."/>
        </authorList>
    </citation>
    <scope>NUCLEOTIDE SEQUENCE</scope>
    <source>
        <strain evidence="1">CBHHK182m</strain>
    </source>
</reference>
<keyword evidence="2" id="KW-1185">Reference proteome</keyword>
<feature type="non-terminal residue" evidence="1">
    <location>
        <position position="83"/>
    </location>
</feature>
<accession>A0AAD7H284</accession>
<protein>
    <submittedName>
        <fullName evidence="1">Uncharacterized protein</fullName>
    </submittedName>
</protein>